<evidence type="ECO:0000313" key="3">
    <source>
        <dbReference type="EMBL" id="CAL6014247.1"/>
    </source>
</evidence>
<dbReference type="EMBL" id="CATOUU010000656">
    <property type="protein sequence ID" value="CAI9938664.1"/>
    <property type="molecule type" value="Genomic_DNA"/>
</dbReference>
<comment type="caution">
    <text evidence="2">The sequence shown here is derived from an EMBL/GenBank/DDBJ whole genome shotgun (WGS) entry which is preliminary data.</text>
</comment>
<evidence type="ECO:0000313" key="2">
    <source>
        <dbReference type="EMBL" id="CAI9938664.1"/>
    </source>
</evidence>
<sequence length="460" mass="54815">MQFNEIQTLVLSRLGISKEDIQNISFNTFERIYVEFDIAYCHFMYFAEYQDQLLTEINNELNLIAQEGIDPLEANTLRLSYFIRDLSQLPNSFPQLLQYCKFTYREISCGISILSHQQRKLKEEIMRIKDKKERMSHISNEDRALQRVFDIDRIELREIQMNQQYKEVLDQKTAEAVKRKNQQLEQISEKARLKAENVMQRLQNAEEQAELIKQKEELAQQQHIIKFFETSICYQNPLTQQFYERDLEAIKQQRVTRMVSAKQTIKNKQKADIQHRDEMLINLEEINRQQYSKLLSVQNSKIQQIKDHNKTREKLLNQARSIAQTQKEQLLNASKLFIQQQMYNDSVNQLPFSQKLELRLSGENSTVSLKREIIPVQYQPKISSLPIKHKHNDFQLRTQNKLQSEYKRLDKEKEAKQEYAKQQEQHFIFLNTPSKAADQEAPFTKEPSYKQVNWSELLLN</sequence>
<feature type="coiled-coil region" evidence="1">
    <location>
        <begin position="399"/>
        <end position="426"/>
    </location>
</feature>
<reference evidence="2" key="1">
    <citation type="submission" date="2023-06" db="EMBL/GenBank/DDBJ databases">
        <authorList>
            <person name="Kurt Z."/>
        </authorList>
    </citation>
    <scope>NUCLEOTIDE SEQUENCE</scope>
</reference>
<name>A0AA86U336_9EUKA</name>
<feature type="coiled-coil region" evidence="1">
    <location>
        <begin position="174"/>
        <end position="224"/>
    </location>
</feature>
<dbReference type="AlphaFoldDB" id="A0AA86U336"/>
<protein>
    <submittedName>
        <fullName evidence="3">Hypothetical_protein</fullName>
    </submittedName>
</protein>
<accession>A0AA86U336</accession>
<keyword evidence="4" id="KW-1185">Reference proteome</keyword>
<proteinExistence type="predicted"/>
<dbReference type="EMBL" id="CAXDID020000070">
    <property type="protein sequence ID" value="CAL6014247.1"/>
    <property type="molecule type" value="Genomic_DNA"/>
</dbReference>
<dbReference type="Proteomes" id="UP001642409">
    <property type="component" value="Unassembled WGS sequence"/>
</dbReference>
<organism evidence="2">
    <name type="scientific">Hexamita inflata</name>
    <dbReference type="NCBI Taxonomy" id="28002"/>
    <lineage>
        <taxon>Eukaryota</taxon>
        <taxon>Metamonada</taxon>
        <taxon>Diplomonadida</taxon>
        <taxon>Hexamitidae</taxon>
        <taxon>Hexamitinae</taxon>
        <taxon>Hexamita</taxon>
    </lineage>
</organism>
<keyword evidence="1" id="KW-0175">Coiled coil</keyword>
<evidence type="ECO:0000256" key="1">
    <source>
        <dbReference type="SAM" id="Coils"/>
    </source>
</evidence>
<gene>
    <name evidence="3" type="ORF">HINF_LOCUS24179</name>
    <name evidence="2" type="ORF">HINF_LOCUS26309</name>
</gene>
<evidence type="ECO:0000313" key="4">
    <source>
        <dbReference type="Proteomes" id="UP001642409"/>
    </source>
</evidence>
<reference evidence="3 4" key="2">
    <citation type="submission" date="2024-07" db="EMBL/GenBank/DDBJ databases">
        <authorList>
            <person name="Akdeniz Z."/>
        </authorList>
    </citation>
    <scope>NUCLEOTIDE SEQUENCE [LARGE SCALE GENOMIC DNA]</scope>
</reference>